<dbReference type="AlphaFoldDB" id="A0A1I0LTZ8"/>
<reference evidence="1 2" key="1">
    <citation type="submission" date="2016-10" db="EMBL/GenBank/DDBJ databases">
        <authorList>
            <person name="de Groot N.N."/>
        </authorList>
    </citation>
    <scope>NUCLEOTIDE SEQUENCE [LARGE SCALE GENOMIC DNA]</scope>
    <source>
        <strain evidence="1 2">CGMCC 4.5598</strain>
    </source>
</reference>
<gene>
    <name evidence="1" type="ORF">SAMN05421811_12740</name>
</gene>
<dbReference type="EMBL" id="FOHX01000027">
    <property type="protein sequence ID" value="SEU46463.1"/>
    <property type="molecule type" value="Genomic_DNA"/>
</dbReference>
<keyword evidence="2" id="KW-1185">Reference proteome</keyword>
<dbReference type="STRING" id="568860.SAMN05421811_12740"/>
<evidence type="ECO:0000313" key="2">
    <source>
        <dbReference type="Proteomes" id="UP000199361"/>
    </source>
</evidence>
<dbReference type="OrthoDB" id="3538327at2"/>
<organism evidence="1 2">
    <name type="scientific">Nonomuraea wenchangensis</name>
    <dbReference type="NCBI Taxonomy" id="568860"/>
    <lineage>
        <taxon>Bacteria</taxon>
        <taxon>Bacillati</taxon>
        <taxon>Actinomycetota</taxon>
        <taxon>Actinomycetes</taxon>
        <taxon>Streptosporangiales</taxon>
        <taxon>Streptosporangiaceae</taxon>
        <taxon>Nonomuraea</taxon>
    </lineage>
</organism>
<dbReference type="RefSeq" id="WP_091094013.1">
    <property type="nucleotide sequence ID" value="NZ_FOHX01000027.1"/>
</dbReference>
<protein>
    <submittedName>
        <fullName evidence="1">Uncharacterized protein</fullName>
    </submittedName>
</protein>
<evidence type="ECO:0000313" key="1">
    <source>
        <dbReference type="EMBL" id="SEU46463.1"/>
    </source>
</evidence>
<sequence>MGVRLVGEVAAWLESPAAAELTQSERLVLLLIAERAKDTTRRMLSFRGDRRDDGTKITLTELLQARTGLTERGLSDTVQRLSKRGLEVRVPVGKDKNGVIMFARRGHATDYILPELPASVSLPEPPPRRGSHRS</sequence>
<dbReference type="Proteomes" id="UP000199361">
    <property type="component" value="Unassembled WGS sequence"/>
</dbReference>
<proteinExistence type="predicted"/>
<name>A0A1I0LTZ8_9ACTN</name>
<accession>A0A1I0LTZ8</accession>